<dbReference type="EMBL" id="LS483250">
    <property type="protein sequence ID" value="SQD78894.1"/>
    <property type="molecule type" value="Genomic_DNA"/>
</dbReference>
<proteinExistence type="predicted"/>
<dbReference type="Proteomes" id="UP000250163">
    <property type="component" value="Chromosome MORIYA"/>
</dbReference>
<organism evidence="1 2">
    <name type="scientific">Moritella yayanosii</name>
    <dbReference type="NCBI Taxonomy" id="69539"/>
    <lineage>
        <taxon>Bacteria</taxon>
        <taxon>Pseudomonadati</taxon>
        <taxon>Pseudomonadota</taxon>
        <taxon>Gammaproteobacteria</taxon>
        <taxon>Alteromonadales</taxon>
        <taxon>Moritellaceae</taxon>
        <taxon>Moritella</taxon>
    </lineage>
</organism>
<evidence type="ECO:0000313" key="2">
    <source>
        <dbReference type="Proteomes" id="UP000250163"/>
    </source>
</evidence>
<evidence type="ECO:0000313" key="1">
    <source>
        <dbReference type="EMBL" id="SQD78894.1"/>
    </source>
</evidence>
<sequence length="71" mass="8401">MAVFCQLICPQLLADTQYSQAVRPAWQYYFYHIAKLDLSLIYATLKLGFLSWSEICYLKMNKARWLSLQMT</sequence>
<accession>A0A330LPH8</accession>
<keyword evidence="2" id="KW-1185">Reference proteome</keyword>
<dbReference type="KEGG" id="mya:MORIYA_2418"/>
<gene>
    <name evidence="1" type="ORF">MORIYA_2418</name>
</gene>
<reference evidence="2" key="1">
    <citation type="submission" date="2018-05" db="EMBL/GenBank/DDBJ databases">
        <authorList>
            <person name="Cea G.-C."/>
            <person name="William W."/>
        </authorList>
    </citation>
    <scope>NUCLEOTIDE SEQUENCE [LARGE SCALE GENOMIC DNA]</scope>
    <source>
        <strain evidence="2">DB21MT 5</strain>
    </source>
</reference>
<name>A0A330LPH8_9GAMM</name>
<protein>
    <submittedName>
        <fullName evidence="1">Uncharacterized protein</fullName>
    </submittedName>
</protein>
<dbReference type="AlphaFoldDB" id="A0A330LPH8"/>